<dbReference type="PANTHER" id="PTHR47091">
    <property type="entry name" value="ALPHA-PROTEIN KINASE 2-RELATED"/>
    <property type="match status" value="1"/>
</dbReference>
<keyword evidence="3" id="KW-0723">Serine/threonine-protein kinase</keyword>
<dbReference type="CTD" id="100534893"/>
<evidence type="ECO:0000256" key="11">
    <source>
        <dbReference type="SAM" id="MobiDB-lite"/>
    </source>
</evidence>
<dbReference type="AlphaFoldDB" id="A0A6J2UL29"/>
<dbReference type="InterPro" id="IPR011009">
    <property type="entry name" value="Kinase-like_dom_sf"/>
</dbReference>
<keyword evidence="5" id="KW-0677">Repeat</keyword>
<evidence type="ECO:0000256" key="5">
    <source>
        <dbReference type="ARBA" id="ARBA00022737"/>
    </source>
</evidence>
<comment type="catalytic activity">
    <reaction evidence="10">
        <text>L-seryl-[protein] + ATP = O-phospho-L-seryl-[protein] + ADP + H(+)</text>
        <dbReference type="Rhea" id="RHEA:17989"/>
        <dbReference type="Rhea" id="RHEA-COMP:9863"/>
        <dbReference type="Rhea" id="RHEA-COMP:11604"/>
        <dbReference type="ChEBI" id="CHEBI:15378"/>
        <dbReference type="ChEBI" id="CHEBI:29999"/>
        <dbReference type="ChEBI" id="CHEBI:30616"/>
        <dbReference type="ChEBI" id="CHEBI:83421"/>
        <dbReference type="ChEBI" id="CHEBI:456216"/>
        <dbReference type="EC" id="2.7.11.1"/>
    </reaction>
</comment>
<comment type="catalytic activity">
    <reaction evidence="9">
        <text>L-threonyl-[protein] + ATP = O-phospho-L-threonyl-[protein] + ADP + H(+)</text>
        <dbReference type="Rhea" id="RHEA:46608"/>
        <dbReference type="Rhea" id="RHEA-COMP:11060"/>
        <dbReference type="Rhea" id="RHEA-COMP:11605"/>
        <dbReference type="ChEBI" id="CHEBI:15378"/>
        <dbReference type="ChEBI" id="CHEBI:30013"/>
        <dbReference type="ChEBI" id="CHEBI:30616"/>
        <dbReference type="ChEBI" id="CHEBI:61977"/>
        <dbReference type="ChEBI" id="CHEBI:456216"/>
        <dbReference type="EC" id="2.7.11.1"/>
    </reaction>
</comment>
<comment type="similarity">
    <text evidence="1">Belongs to the protein kinase superfamily. Alpha-type protein kinase family. ALPK subfamily.</text>
</comment>
<evidence type="ECO:0000256" key="3">
    <source>
        <dbReference type="ARBA" id="ARBA00022527"/>
    </source>
</evidence>
<evidence type="ECO:0000256" key="1">
    <source>
        <dbReference type="ARBA" id="ARBA00008651"/>
    </source>
</evidence>
<protein>
    <recommendedName>
        <fullName evidence="2">non-specific serine/threonine protein kinase</fullName>
        <ecNumber evidence="2">2.7.11.1</ecNumber>
    </recommendedName>
</protein>
<evidence type="ECO:0000313" key="14">
    <source>
        <dbReference type="Proteomes" id="UP000504632"/>
    </source>
</evidence>
<feature type="compositionally biased region" description="Basic and acidic residues" evidence="11">
    <location>
        <begin position="249"/>
        <end position="266"/>
    </location>
</feature>
<dbReference type="InterPro" id="IPR036179">
    <property type="entry name" value="Ig-like_dom_sf"/>
</dbReference>
<dbReference type="EC" id="2.7.11.1" evidence="2"/>
<evidence type="ECO:0000313" key="15">
    <source>
        <dbReference type="RefSeq" id="XP_030620990.1"/>
    </source>
</evidence>
<evidence type="ECO:0000259" key="12">
    <source>
        <dbReference type="PROSITE" id="PS50835"/>
    </source>
</evidence>
<sequence>MASRKVMFRSLSGDGRSGYHNRDNHTAQNGRTSICSYLNSVRPERSYTRQRYSQYTPSRSTLCSVMAQLTEETQPSFETTLRSKAVSETSNVKFSCVVSGYPAPEVTWYKDDMQLDRYCGLPKYEISCEGKNHTLHIYNCTLDDAAIYQASAQNSRGIVSCSGVLEVGIMSEFKIHQNYFAKLKQRAESKRREQEEPRIQNSRPEPPSSVGPERAQRKRRSPMQAVMSLSDTNSIGEMEEQEALNKTPAMEDRLSGLTSERTEPLEVSDKVVTDENKVSAENSIPGRDESNTGLTYIHDTVNMTTSRCTAKQPNTKKKIKISEDKHSTEKQTVRGKETDMEKLGHAAQNVGVLVPKEKAAVQSQSDKPNAQATFSPKTQRVKKTSIATQTESISETKTQACAEPKIKEKTEENDPSSAQSHTLPHLSKAPQQVSSQIPECLSQTSADTHMDVEESSAVQCETAPSALIPMATEDMAGKVDQRLRTTSGTVSPGPGGLVPVKTETTMTSHQSWNGGERDQLSTQTPFVSEPLDNGSDQIGDDFEAVDTRLTNMTPTAPEVSPASLDKVKTEGTGTRGTPLSVENGKTQTDSPKTRVSSSYSSPKADTTLKTSATPKEIASGARRKTISSLAIEKEKGGETVVSTSAQRQGRGEKVKEEESPGNHPCRSQEIPHALPQQQLNTPSPLTLSERRSPKTRRRMLTPEPPKPSEESAQGLVQGSDQVMDKMTAKTAETDKQNPFKAPQVIRKIRAEALSDTLGHLKLWCQFFNVLGDSTLKWYRDEVQIAEIKRSAGDESHVNLALVQTSTRDSGVYSCTITNEYGTVTTDYLLSPDIGEEIEMTPLLFSKGLADAGSWGNKFFGRVMTEEAQVGVGCEHKTTRVKVIYGLDPVFESGKSCFVKVRNPIAYGSEDTCSLAQKNLDMTKQDCKIQNMAREYCKIFAAEAREFENFGPTLEVMPLHLMYRPASSVPYATIEAELKGVYLRYCGLDRAGELIIRDRSQIELKCSALQHWIHQWTNGNLLFTRLEGVDTKLTNIGISFRSKGYQGLPVEGNPKVFELFQALHQCNYYCGLLSLRPLKTPDTLLTPARPKGSRSPLLHRRITPGSSSPQTQRRPTTSNRNASTKDKTVEVSKSGRR</sequence>
<evidence type="ECO:0000259" key="13">
    <source>
        <dbReference type="PROSITE" id="PS51158"/>
    </source>
</evidence>
<dbReference type="Pfam" id="PF02816">
    <property type="entry name" value="Alpha_kinase"/>
    <property type="match status" value="1"/>
</dbReference>
<feature type="compositionally biased region" description="Polar residues" evidence="11">
    <location>
        <begin position="385"/>
        <end position="399"/>
    </location>
</feature>
<proteinExistence type="inferred from homology"/>
<dbReference type="SMART" id="SM00408">
    <property type="entry name" value="IGc2"/>
    <property type="match status" value="2"/>
</dbReference>
<feature type="compositionally biased region" description="Polar residues" evidence="11">
    <location>
        <begin position="1103"/>
        <end position="1121"/>
    </location>
</feature>
<feature type="compositionally biased region" description="Basic and acidic residues" evidence="11">
    <location>
        <begin position="186"/>
        <end position="198"/>
    </location>
</feature>
<feature type="compositionally biased region" description="Basic and acidic residues" evidence="11">
    <location>
        <begin position="320"/>
        <end position="337"/>
    </location>
</feature>
<evidence type="ECO:0000256" key="4">
    <source>
        <dbReference type="ARBA" id="ARBA00022679"/>
    </source>
</evidence>
<keyword evidence="7" id="KW-1015">Disulfide bond</keyword>
<dbReference type="GO" id="GO:0055013">
    <property type="term" value="P:cardiac muscle cell development"/>
    <property type="evidence" value="ECO:0007669"/>
    <property type="project" value="TreeGrafter"/>
</dbReference>
<evidence type="ECO:0000256" key="10">
    <source>
        <dbReference type="ARBA" id="ARBA00048679"/>
    </source>
</evidence>
<name>A0A6J2UL29_CHACN</name>
<keyword evidence="8" id="KW-0393">Immunoglobulin domain</keyword>
<feature type="region of interest" description="Disordered" evidence="11">
    <location>
        <begin position="358"/>
        <end position="440"/>
    </location>
</feature>
<feature type="compositionally biased region" description="Polar residues" evidence="11">
    <location>
        <begin position="675"/>
        <end position="686"/>
    </location>
</feature>
<feature type="region of interest" description="Disordered" evidence="11">
    <location>
        <begin position="504"/>
        <end position="716"/>
    </location>
</feature>
<feature type="compositionally biased region" description="Polar residues" evidence="11">
    <location>
        <begin position="583"/>
        <end position="613"/>
    </location>
</feature>
<dbReference type="CDD" id="cd00096">
    <property type="entry name" value="Ig"/>
    <property type="match status" value="1"/>
</dbReference>
<dbReference type="GO" id="GO:0005524">
    <property type="term" value="F:ATP binding"/>
    <property type="evidence" value="ECO:0007669"/>
    <property type="project" value="InterPro"/>
</dbReference>
<dbReference type="GO" id="GO:0004674">
    <property type="term" value="F:protein serine/threonine kinase activity"/>
    <property type="evidence" value="ECO:0007669"/>
    <property type="project" value="UniProtKB-KW"/>
</dbReference>
<dbReference type="Proteomes" id="UP000504632">
    <property type="component" value="Chromosome 2"/>
</dbReference>
<dbReference type="InterPro" id="IPR013098">
    <property type="entry name" value="Ig_I-set"/>
</dbReference>
<evidence type="ECO:0000256" key="7">
    <source>
        <dbReference type="ARBA" id="ARBA00023157"/>
    </source>
</evidence>
<dbReference type="Gene3D" id="3.20.200.10">
    <property type="entry name" value="MHCK/EF2 kinase"/>
    <property type="match status" value="1"/>
</dbReference>
<feature type="compositionally biased region" description="Polar residues" evidence="11">
    <location>
        <begin position="429"/>
        <end position="440"/>
    </location>
</feature>
<feature type="region of interest" description="Disordered" evidence="11">
    <location>
        <begin position="186"/>
        <end position="266"/>
    </location>
</feature>
<feature type="region of interest" description="Disordered" evidence="11">
    <location>
        <begin position="310"/>
        <end position="337"/>
    </location>
</feature>
<dbReference type="InterPro" id="IPR013783">
    <property type="entry name" value="Ig-like_fold"/>
</dbReference>
<reference evidence="15" key="1">
    <citation type="submission" date="2025-08" db="UniProtKB">
        <authorList>
            <consortium name="RefSeq"/>
        </authorList>
    </citation>
    <scope>IDENTIFICATION</scope>
</reference>
<accession>A0A6J2UL29</accession>
<dbReference type="SMART" id="SM00811">
    <property type="entry name" value="Alpha_kinase"/>
    <property type="match status" value="1"/>
</dbReference>
<feature type="region of interest" description="Disordered" evidence="11">
    <location>
        <begin position="1"/>
        <end position="28"/>
    </location>
</feature>
<dbReference type="PROSITE" id="PS51158">
    <property type="entry name" value="ALPHA_KINASE"/>
    <property type="match status" value="1"/>
</dbReference>
<evidence type="ECO:0000256" key="8">
    <source>
        <dbReference type="ARBA" id="ARBA00023319"/>
    </source>
</evidence>
<dbReference type="PANTHER" id="PTHR47091:SF1">
    <property type="entry name" value="ALPHA-PROTEIN KINASE 3"/>
    <property type="match status" value="1"/>
</dbReference>
<dbReference type="FunFam" id="2.60.40.10:FF:000069">
    <property type="entry name" value="Alpha-protein kinase 3"/>
    <property type="match status" value="1"/>
</dbReference>
<organism evidence="14 15">
    <name type="scientific">Chanos chanos</name>
    <name type="common">Milkfish</name>
    <name type="synonym">Mugil chanos</name>
    <dbReference type="NCBI Taxonomy" id="29144"/>
    <lineage>
        <taxon>Eukaryota</taxon>
        <taxon>Metazoa</taxon>
        <taxon>Chordata</taxon>
        <taxon>Craniata</taxon>
        <taxon>Vertebrata</taxon>
        <taxon>Euteleostomi</taxon>
        <taxon>Actinopterygii</taxon>
        <taxon>Neopterygii</taxon>
        <taxon>Teleostei</taxon>
        <taxon>Ostariophysi</taxon>
        <taxon>Gonorynchiformes</taxon>
        <taxon>Chanidae</taxon>
        <taxon>Chanos</taxon>
    </lineage>
</organism>
<dbReference type="SUPFAM" id="SSF48726">
    <property type="entry name" value="Immunoglobulin"/>
    <property type="match status" value="2"/>
</dbReference>
<keyword evidence="4" id="KW-0808">Transferase</keyword>
<keyword evidence="6 15" id="KW-0418">Kinase</keyword>
<gene>
    <name evidence="15" type="primary">alpk3b</name>
</gene>
<dbReference type="InterPro" id="IPR007110">
    <property type="entry name" value="Ig-like_dom"/>
</dbReference>
<dbReference type="GeneID" id="115804619"/>
<feature type="region of interest" description="Disordered" evidence="11">
    <location>
        <begin position="1083"/>
        <end position="1136"/>
    </location>
</feature>
<dbReference type="RefSeq" id="XP_030620990.1">
    <property type="nucleotide sequence ID" value="XM_030765130.1"/>
</dbReference>
<dbReference type="Pfam" id="PF07679">
    <property type="entry name" value="I-set"/>
    <property type="match status" value="2"/>
</dbReference>
<dbReference type="SMART" id="SM00409">
    <property type="entry name" value="IG"/>
    <property type="match status" value="2"/>
</dbReference>
<keyword evidence="14" id="KW-1185">Reference proteome</keyword>
<dbReference type="InterPro" id="IPR003598">
    <property type="entry name" value="Ig_sub2"/>
</dbReference>
<feature type="compositionally biased region" description="Polar residues" evidence="11">
    <location>
        <begin position="361"/>
        <end position="378"/>
    </location>
</feature>
<feature type="compositionally biased region" description="Basic and acidic residues" evidence="11">
    <location>
        <begin position="649"/>
        <end position="660"/>
    </location>
</feature>
<dbReference type="Gene3D" id="2.60.40.10">
    <property type="entry name" value="Immunoglobulins"/>
    <property type="match status" value="2"/>
</dbReference>
<evidence type="ECO:0000256" key="6">
    <source>
        <dbReference type="ARBA" id="ARBA00022777"/>
    </source>
</evidence>
<dbReference type="SUPFAM" id="SSF56112">
    <property type="entry name" value="Protein kinase-like (PK-like)"/>
    <property type="match status" value="1"/>
</dbReference>
<evidence type="ECO:0000256" key="2">
    <source>
        <dbReference type="ARBA" id="ARBA00012513"/>
    </source>
</evidence>
<dbReference type="InterPro" id="IPR004166">
    <property type="entry name" value="a-kinase_dom"/>
</dbReference>
<dbReference type="OrthoDB" id="301415at2759"/>
<dbReference type="InterPro" id="IPR003599">
    <property type="entry name" value="Ig_sub"/>
</dbReference>
<evidence type="ECO:0000256" key="9">
    <source>
        <dbReference type="ARBA" id="ARBA00047899"/>
    </source>
</evidence>
<dbReference type="InParanoid" id="A0A6J2UL29"/>
<dbReference type="PROSITE" id="PS50835">
    <property type="entry name" value="IG_LIKE"/>
    <property type="match status" value="2"/>
</dbReference>
<feature type="domain" description="Alpha-type protein kinase" evidence="13">
    <location>
        <begin position="846"/>
        <end position="1077"/>
    </location>
</feature>
<feature type="domain" description="Ig-like" evidence="12">
    <location>
        <begin position="75"/>
        <end position="166"/>
    </location>
</feature>
<dbReference type="GO" id="GO:0005634">
    <property type="term" value="C:nucleus"/>
    <property type="evidence" value="ECO:0007669"/>
    <property type="project" value="TreeGrafter"/>
</dbReference>
<feature type="domain" description="Ig-like" evidence="12">
    <location>
        <begin position="742"/>
        <end position="830"/>
    </location>
</feature>
<feature type="compositionally biased region" description="Polar residues" evidence="11">
    <location>
        <begin position="504"/>
        <end position="513"/>
    </location>
</feature>